<dbReference type="GO" id="GO:0043065">
    <property type="term" value="P:positive regulation of apoptotic process"/>
    <property type="evidence" value="ECO:0007669"/>
    <property type="project" value="TreeGrafter"/>
</dbReference>
<dbReference type="GO" id="GO:0035556">
    <property type="term" value="P:intracellular signal transduction"/>
    <property type="evidence" value="ECO:0007669"/>
    <property type="project" value="TreeGrafter"/>
</dbReference>
<dbReference type="GO" id="GO:0004674">
    <property type="term" value="F:protein serine/threonine kinase activity"/>
    <property type="evidence" value="ECO:0007669"/>
    <property type="project" value="UniProtKB-KW"/>
</dbReference>
<evidence type="ECO:0000256" key="6">
    <source>
        <dbReference type="SAM" id="MobiDB-lite"/>
    </source>
</evidence>
<feature type="region of interest" description="Disordered" evidence="6">
    <location>
        <begin position="51"/>
        <end position="79"/>
    </location>
</feature>
<organism evidence="7 8">
    <name type="scientific">Pavo cristatus</name>
    <name type="common">Indian peafowl</name>
    <name type="synonym">Blue peafowl</name>
    <dbReference type="NCBI Taxonomy" id="9049"/>
    <lineage>
        <taxon>Eukaryota</taxon>
        <taxon>Metazoa</taxon>
        <taxon>Chordata</taxon>
        <taxon>Craniata</taxon>
        <taxon>Vertebrata</taxon>
        <taxon>Euteleostomi</taxon>
        <taxon>Archelosauria</taxon>
        <taxon>Archosauria</taxon>
        <taxon>Dinosauria</taxon>
        <taxon>Saurischia</taxon>
        <taxon>Theropoda</taxon>
        <taxon>Coelurosauria</taxon>
        <taxon>Aves</taxon>
        <taxon>Neognathae</taxon>
        <taxon>Galloanserae</taxon>
        <taxon>Galliformes</taxon>
        <taxon>Phasianidae</taxon>
        <taxon>Phasianinae</taxon>
        <taxon>Pavo</taxon>
    </lineage>
</organism>
<feature type="compositionally biased region" description="Basic and acidic residues" evidence="6">
    <location>
        <begin position="57"/>
        <end position="67"/>
    </location>
</feature>
<evidence type="ECO:0000313" key="8">
    <source>
        <dbReference type="Proteomes" id="UP000694428"/>
    </source>
</evidence>
<keyword evidence="3" id="KW-0547">Nucleotide-binding</keyword>
<dbReference type="Proteomes" id="UP000694428">
    <property type="component" value="Unplaced"/>
</dbReference>
<dbReference type="GO" id="GO:0005524">
    <property type="term" value="F:ATP binding"/>
    <property type="evidence" value="ECO:0007669"/>
    <property type="project" value="UniProtKB-KW"/>
</dbReference>
<protein>
    <submittedName>
        <fullName evidence="7">Uncharacterized protein</fullName>
    </submittedName>
</protein>
<keyword evidence="1" id="KW-0723">Serine/threonine-protein kinase</keyword>
<reference evidence="7" key="1">
    <citation type="submission" date="2025-08" db="UniProtKB">
        <authorList>
            <consortium name="Ensembl"/>
        </authorList>
    </citation>
    <scope>IDENTIFICATION</scope>
</reference>
<dbReference type="GO" id="GO:0005634">
    <property type="term" value="C:nucleus"/>
    <property type="evidence" value="ECO:0007669"/>
    <property type="project" value="TreeGrafter"/>
</dbReference>
<dbReference type="InterPro" id="IPR011009">
    <property type="entry name" value="Kinase-like_dom_sf"/>
</dbReference>
<dbReference type="Gene3D" id="3.30.200.20">
    <property type="entry name" value="Phosphorylase Kinase, domain 1"/>
    <property type="match status" value="1"/>
</dbReference>
<evidence type="ECO:0000256" key="3">
    <source>
        <dbReference type="ARBA" id="ARBA00022741"/>
    </source>
</evidence>
<dbReference type="Ensembl" id="ENSPSTT00000026083.1">
    <property type="protein sequence ID" value="ENSPSTP00000024788.1"/>
    <property type="gene ID" value="ENSPSTG00000018301.1"/>
</dbReference>
<evidence type="ECO:0000256" key="5">
    <source>
        <dbReference type="ARBA" id="ARBA00022840"/>
    </source>
</evidence>
<dbReference type="GO" id="GO:0005737">
    <property type="term" value="C:cytoplasm"/>
    <property type="evidence" value="ECO:0007669"/>
    <property type="project" value="TreeGrafter"/>
</dbReference>
<dbReference type="PANTHER" id="PTHR24342:SF18">
    <property type="entry name" value="DEATH-ASSOCIATED PROTEIN KINASE 3"/>
    <property type="match status" value="1"/>
</dbReference>
<name>A0A8C9G3U0_PAVCR</name>
<dbReference type="PANTHER" id="PTHR24342">
    <property type="entry name" value="SERINE/THREONINE-PROTEIN KINASE 17"/>
    <property type="match status" value="1"/>
</dbReference>
<reference evidence="7" key="2">
    <citation type="submission" date="2025-09" db="UniProtKB">
        <authorList>
            <consortium name="Ensembl"/>
        </authorList>
    </citation>
    <scope>IDENTIFICATION</scope>
</reference>
<sequence length="110" mass="12200">MLAASERPPVPTRGWDLCLLPSGQFAIVRKCRERKTGLEYAAKFIKKRRLSSSRRGVSREEIEREPRGITASKPPLHGELPSTVLEVMGTVGAPECYIGDPKCYRGSCVL</sequence>
<keyword evidence="5" id="KW-0067">ATP-binding</keyword>
<proteinExistence type="predicted"/>
<keyword evidence="4" id="KW-0418">Kinase</keyword>
<dbReference type="AlphaFoldDB" id="A0A8C9G3U0"/>
<dbReference type="SUPFAM" id="SSF56112">
    <property type="entry name" value="Protein kinase-like (PK-like)"/>
    <property type="match status" value="1"/>
</dbReference>
<evidence type="ECO:0000256" key="1">
    <source>
        <dbReference type="ARBA" id="ARBA00022527"/>
    </source>
</evidence>
<keyword evidence="2" id="KW-0808">Transferase</keyword>
<keyword evidence="8" id="KW-1185">Reference proteome</keyword>
<evidence type="ECO:0000256" key="4">
    <source>
        <dbReference type="ARBA" id="ARBA00022777"/>
    </source>
</evidence>
<evidence type="ECO:0000256" key="2">
    <source>
        <dbReference type="ARBA" id="ARBA00022679"/>
    </source>
</evidence>
<evidence type="ECO:0000313" key="7">
    <source>
        <dbReference type="Ensembl" id="ENSPSTP00000024788.1"/>
    </source>
</evidence>
<accession>A0A8C9G3U0</accession>